<keyword evidence="6" id="KW-1185">Reference proteome</keyword>
<dbReference type="OrthoDB" id="9757650at2"/>
<accession>A0A2A8D1H3</accession>
<comment type="caution">
    <text evidence="5">The sequence shown here is derived from an EMBL/GenBank/DDBJ whole genome shotgun (WGS) entry which is preliminary data.</text>
</comment>
<dbReference type="InterPro" id="IPR029030">
    <property type="entry name" value="Caspase-like_dom_sf"/>
</dbReference>
<dbReference type="EMBL" id="PDEQ01000002">
    <property type="protein sequence ID" value="PEN14498.1"/>
    <property type="molecule type" value="Genomic_DNA"/>
</dbReference>
<dbReference type="GO" id="GO:0008234">
    <property type="term" value="F:cysteine-type peptidase activity"/>
    <property type="evidence" value="ECO:0007669"/>
    <property type="project" value="InterPro"/>
</dbReference>
<feature type="region of interest" description="Disordered" evidence="2">
    <location>
        <begin position="667"/>
        <end position="686"/>
    </location>
</feature>
<name>A0A2A8D1H3_9BACT</name>
<evidence type="ECO:0000259" key="3">
    <source>
        <dbReference type="Pfam" id="PF01364"/>
    </source>
</evidence>
<gene>
    <name evidence="5" type="ORF">CRI94_05595</name>
</gene>
<dbReference type="Pfam" id="PF07705">
    <property type="entry name" value="CARDB"/>
    <property type="match status" value="1"/>
</dbReference>
<dbReference type="InterPro" id="IPR011635">
    <property type="entry name" value="CARDB"/>
</dbReference>
<dbReference type="Gene3D" id="2.60.40.10">
    <property type="entry name" value="Immunoglobulins"/>
    <property type="match status" value="2"/>
</dbReference>
<dbReference type="Gene3D" id="3.40.50.1460">
    <property type="match status" value="1"/>
</dbReference>
<sequence>MLYPDSDPTCLLNVPRRCTSAVCRTPRPIPPNRTGSFLISPHPNVVRMPSPILRGILAWTATLLVLAVLGADSSDRNAVAPASDAAWSSPSRSSASPRIVTSPTNAARLALDPFAVSDWHDGSAEYVRIAVVEDGVYSVPRSSLEKAGLPASADPASFRLIENGTEIPIVVDGSGRVEFVGSRNRGTDELWAYNGNAAYQSSNERSLYTDTTYYWLTWGGANGLRYETPSAPTSPTPRATVREESHAEQDEVFYLGRPFESEHPLYLSTEGYYWEEIRHSNVGTKQFETTLDVGRRVASSAETLDLRIKVNSSSASCHRVELFAEILQSGSPTFTSLDVIEWQGYSEKTLTASIPQDQVPASGLRVRLESSNGSFTSSSCPDPTRNPNYVLIDYIEADYTRQLTASGNAQRFDAPTTNATTFELGGYTSGPVRIFHPESRRIWSIPVTNGSASFSDAPSSVNSRYEAIAAGAERAPAAVLSDSPSNWSDPQANGADYVILTTKSLRPSADDLANYRRTQNGFDVAVVEVQDVYDEFDYGRPTPIAIRRFVRASQSWTGGAPRFLTIWGDAQYPIYTDDEIDEVRPSWSVSSFGFPPSDGWFAMQQNGPTDWSELLAVGRVPIRSNEHGRTYLDKLTTYESAPRDRWQQRMLLLAGGTSSFEQQQLQSSSNRWGERATRRSTPQGDTLYPAGMDSIRYYKSINDPLDVSFQDSLAQDLRQGVGWLNYFGHSAAQTWEIVTDPPSEFDNAGRLPMVVSLGCRTGSFAGGRYEVRSAPSLGEQLVVGSVNASGQVEPGAENGSIAHWGSSALGNLRPSAILNDALINRVFRDTMRVLGVAIQQAKADVAASYGGSPTYVRHLLQYSLLGDPATRLSLPDQPDFHLEASQIRTSPSAPTPSNSLQLEVSLQNRGLVPSDSVDLYLQWSKPDGSVEETSRRLPRFALQTEEYFSLDLSEATIGTNTLELTADPLGQIPEMVESDNRAENSIVVFSQGLELVSPVRQETVSKTSPTFRVNLVRQTPGDLSVDIQVDTTASFSSPALQSTSQSTSNVYLDWTPPEPLIQDQPYYWRARIGGNSPGVWKSAAFSVAPNQPADWRQFSNLFDVNGNQRVVRENNTWSFSTFSLNVKSYGQRSSSPSDYGFNVGGSDSYIFLGLGYGVLVIDGTSGEVKAVDEFTTYDLQTQFEYALENGEMQEAIDALRAFLDTNVDAGDYVFVQTRHLGRESSFGVDIQQEVKDLFKSLGSGTTPTPYTTYIDTLEYTDAWTLSARKGDPSFTREQVLPAGTAGATRQIMLERNLPFRRASGTTVTPLIGPASDWTELRWKGSTSASSNIEVEVLAPDSTRLLGPFSGDNGTEALSSLDADTYPYLRLRGTLSDTVQRDAPQLDRWEVDFTGVPEIAVDPATLATIADTVQQGDNLPIDLPVINLGDIASSDVVVTYRFTGSNNIQRVVRRDTLTGLAPNEQSQSQLQLSTQDVDGLTLLDATASIPTVERLTFNNTAVRNLRVVTDDTPPVLSVFSDGRQLQARPTVDDLNLKDARLPFVPLQPTLEIRIEDENPFFAIDDTSHVEVYISEGLPSTDTGFLSTYEQVGFATNLLEFSPSNPNEGVQEATVTYTPDFTGRDSTYTLRVEAKDGSDNEIDPYEVSFRVTTEQRIRDVYPYPNPMSTNTTFAFRVEGGQTQDLRNFRLRIYTVAGRLIREFDERDLQTGSLRVGWNMLPWDGRDEDGDRVATGVYLYRVAVEGADGTFTGDVEKVAVIR</sequence>
<dbReference type="Gene3D" id="3.40.50.10390">
    <property type="entry name" value="Gingipain r, domain 1"/>
    <property type="match status" value="1"/>
</dbReference>
<dbReference type="PROSITE" id="PS52031">
    <property type="entry name" value="GG_LECTIN"/>
    <property type="match status" value="1"/>
</dbReference>
<organism evidence="5 6">
    <name type="scientific">Longibacter salinarum</name>
    <dbReference type="NCBI Taxonomy" id="1850348"/>
    <lineage>
        <taxon>Bacteria</taxon>
        <taxon>Pseudomonadati</taxon>
        <taxon>Rhodothermota</taxon>
        <taxon>Rhodothermia</taxon>
        <taxon>Rhodothermales</taxon>
        <taxon>Salisaetaceae</taxon>
        <taxon>Longibacter</taxon>
    </lineage>
</organism>
<dbReference type="InterPro" id="IPR013783">
    <property type="entry name" value="Ig-like_fold"/>
</dbReference>
<dbReference type="CDD" id="cd02258">
    <property type="entry name" value="Peptidase_C25_N"/>
    <property type="match status" value="1"/>
</dbReference>
<dbReference type="Gene3D" id="2.60.40.4070">
    <property type="match status" value="1"/>
</dbReference>
<evidence type="ECO:0000313" key="6">
    <source>
        <dbReference type="Proteomes" id="UP000220102"/>
    </source>
</evidence>
<dbReference type="InterPro" id="IPR029031">
    <property type="entry name" value="Gingipain_N_sf"/>
</dbReference>
<evidence type="ECO:0000256" key="1">
    <source>
        <dbReference type="ARBA" id="ARBA00022729"/>
    </source>
</evidence>
<dbReference type="InterPro" id="IPR001769">
    <property type="entry name" value="Gingipain"/>
</dbReference>
<evidence type="ECO:0000259" key="4">
    <source>
        <dbReference type="Pfam" id="PF07705"/>
    </source>
</evidence>
<feature type="domain" description="Gingipain" evidence="3">
    <location>
        <begin position="497"/>
        <end position="872"/>
    </location>
</feature>
<protein>
    <recommendedName>
        <fullName evidence="7">Gingipain domain-containing protein</fullName>
    </recommendedName>
</protein>
<dbReference type="Proteomes" id="UP000220102">
    <property type="component" value="Unassembled WGS sequence"/>
</dbReference>
<evidence type="ECO:0000256" key="2">
    <source>
        <dbReference type="SAM" id="MobiDB-lite"/>
    </source>
</evidence>
<feature type="domain" description="CARDB" evidence="4">
    <location>
        <begin position="878"/>
        <end position="982"/>
    </location>
</feature>
<evidence type="ECO:0000313" key="5">
    <source>
        <dbReference type="EMBL" id="PEN14498.1"/>
    </source>
</evidence>
<reference evidence="5 6" key="1">
    <citation type="submission" date="2017-10" db="EMBL/GenBank/DDBJ databases">
        <title>Draft genome of Longibacter Salinarum.</title>
        <authorList>
            <person name="Goh K.M."/>
            <person name="Shamsir M.S."/>
            <person name="Lim S.W."/>
        </authorList>
    </citation>
    <scope>NUCLEOTIDE SEQUENCE [LARGE SCALE GENOMIC DNA]</scope>
    <source>
        <strain evidence="5 6">KCTC 52045</strain>
    </source>
</reference>
<dbReference type="SUPFAM" id="SSF52129">
    <property type="entry name" value="Caspase-like"/>
    <property type="match status" value="1"/>
</dbReference>
<evidence type="ECO:0008006" key="7">
    <source>
        <dbReference type="Google" id="ProtNLM"/>
    </source>
</evidence>
<keyword evidence="1" id="KW-0732">Signal</keyword>
<dbReference type="Pfam" id="PF01364">
    <property type="entry name" value="Peptidase_C25"/>
    <property type="match status" value="1"/>
</dbReference>
<dbReference type="GO" id="GO:0006508">
    <property type="term" value="P:proteolysis"/>
    <property type="evidence" value="ECO:0007669"/>
    <property type="project" value="InterPro"/>
</dbReference>
<proteinExistence type="predicted"/>